<evidence type="ECO:0000313" key="3">
    <source>
        <dbReference type="Proteomes" id="UP000469949"/>
    </source>
</evidence>
<organism evidence="2 3">
    <name type="scientific">Methylorubrum populi</name>
    <dbReference type="NCBI Taxonomy" id="223967"/>
    <lineage>
        <taxon>Bacteria</taxon>
        <taxon>Pseudomonadati</taxon>
        <taxon>Pseudomonadota</taxon>
        <taxon>Alphaproteobacteria</taxon>
        <taxon>Hyphomicrobiales</taxon>
        <taxon>Methylobacteriaceae</taxon>
        <taxon>Methylorubrum</taxon>
    </lineage>
</organism>
<dbReference type="Proteomes" id="UP000469949">
    <property type="component" value="Unassembled WGS sequence"/>
</dbReference>
<name>A0A833MZU5_9HYPH</name>
<dbReference type="RefSeq" id="WP_152278285.1">
    <property type="nucleotide sequence ID" value="NZ_CP136837.1"/>
</dbReference>
<sequence>MKPFITSQPDAGRTRFDSSLDPVLSGVARGLARLFPPVQNVRPPRDGGEAAAAPRQAGTAGGQDGRG</sequence>
<accession>A0A833MZU5</accession>
<evidence type="ECO:0000256" key="1">
    <source>
        <dbReference type="SAM" id="MobiDB-lite"/>
    </source>
</evidence>
<protein>
    <submittedName>
        <fullName evidence="2">Uncharacterized protein</fullName>
    </submittedName>
</protein>
<reference evidence="2 3" key="1">
    <citation type="submission" date="2019-10" db="EMBL/GenBank/DDBJ databases">
        <title>Draft Genome Sequence of the Caffeine Degrading Methylotroph Methylorubrum populi PINKEL.</title>
        <authorList>
            <person name="Dawson S.C."/>
            <person name="Zhang X."/>
            <person name="Wright M.E."/>
            <person name="Sharma G."/>
            <person name="Langner J.T."/>
            <person name="Ditty J.L."/>
            <person name="Subuyuj G.A."/>
        </authorList>
    </citation>
    <scope>NUCLEOTIDE SEQUENCE [LARGE SCALE GENOMIC DNA]</scope>
    <source>
        <strain evidence="2 3">Pinkel</strain>
    </source>
</reference>
<proteinExistence type="predicted"/>
<dbReference type="EMBL" id="WEKV01000018">
    <property type="protein sequence ID" value="KAB7782955.1"/>
    <property type="molecule type" value="Genomic_DNA"/>
</dbReference>
<feature type="region of interest" description="Disordered" evidence="1">
    <location>
        <begin position="1"/>
        <end position="20"/>
    </location>
</feature>
<feature type="compositionally biased region" description="Low complexity" evidence="1">
    <location>
        <begin position="49"/>
        <end position="58"/>
    </location>
</feature>
<gene>
    <name evidence="2" type="ORF">F8B43_4249</name>
</gene>
<feature type="region of interest" description="Disordered" evidence="1">
    <location>
        <begin position="36"/>
        <end position="67"/>
    </location>
</feature>
<evidence type="ECO:0000313" key="2">
    <source>
        <dbReference type="EMBL" id="KAB7782955.1"/>
    </source>
</evidence>
<dbReference type="AlphaFoldDB" id="A0A833MZU5"/>
<comment type="caution">
    <text evidence="2">The sequence shown here is derived from an EMBL/GenBank/DDBJ whole genome shotgun (WGS) entry which is preliminary data.</text>
</comment>